<comment type="subcellular location">
    <subcellularLocation>
        <location evidence="1">Membrane</location>
        <topology evidence="1">Single-pass type II membrane protein</topology>
    </subcellularLocation>
</comment>
<evidence type="ECO:0000256" key="2">
    <source>
        <dbReference type="ARBA" id="ARBA00005876"/>
    </source>
</evidence>
<reference evidence="8" key="1">
    <citation type="journal article" date="2013" name="Genetics">
        <title>The draft genome and transcriptome of Panagrellus redivivus are shaped by the harsh demands of a free-living lifestyle.</title>
        <authorList>
            <person name="Srinivasan J."/>
            <person name="Dillman A.R."/>
            <person name="Macchietto M.G."/>
            <person name="Heikkinen L."/>
            <person name="Lakso M."/>
            <person name="Fracchia K.M."/>
            <person name="Antoshechkin I."/>
            <person name="Mortazavi A."/>
            <person name="Wong G."/>
            <person name="Sternberg P.W."/>
        </authorList>
    </citation>
    <scope>NUCLEOTIDE SEQUENCE [LARGE SCALE GENOMIC DNA]</scope>
    <source>
        <strain evidence="8">MT8872</strain>
    </source>
</reference>
<dbReference type="WBParaSite" id="Pan_g6229.t1">
    <property type="protein sequence ID" value="Pan_g6229.t1"/>
    <property type="gene ID" value="Pan_g6229"/>
</dbReference>
<evidence type="ECO:0000256" key="7">
    <source>
        <dbReference type="SAM" id="Phobius"/>
    </source>
</evidence>
<proteinExistence type="inferred from homology"/>
<dbReference type="GO" id="GO:0005890">
    <property type="term" value="C:sodium:potassium-exchanging ATPase complex"/>
    <property type="evidence" value="ECO:0007669"/>
    <property type="project" value="InterPro"/>
</dbReference>
<dbReference type="Proteomes" id="UP000492821">
    <property type="component" value="Unassembled WGS sequence"/>
</dbReference>
<name>A0A7E4W1D0_PANRE</name>
<protein>
    <submittedName>
        <fullName evidence="9">Sodium/potassium-transporting ATPase subunit beta</fullName>
    </submittedName>
</protein>
<organism evidence="8 9">
    <name type="scientific">Panagrellus redivivus</name>
    <name type="common">Microworm</name>
    <dbReference type="NCBI Taxonomy" id="6233"/>
    <lineage>
        <taxon>Eukaryota</taxon>
        <taxon>Metazoa</taxon>
        <taxon>Ecdysozoa</taxon>
        <taxon>Nematoda</taxon>
        <taxon>Chromadorea</taxon>
        <taxon>Rhabditida</taxon>
        <taxon>Tylenchina</taxon>
        <taxon>Panagrolaimomorpha</taxon>
        <taxon>Panagrolaimoidea</taxon>
        <taxon>Panagrolaimidae</taxon>
        <taxon>Panagrellus</taxon>
    </lineage>
</organism>
<keyword evidence="5 7" id="KW-1133">Transmembrane helix</keyword>
<keyword evidence="3 7" id="KW-0812">Transmembrane</keyword>
<accession>A0A7E4W1D0</accession>
<evidence type="ECO:0000256" key="5">
    <source>
        <dbReference type="ARBA" id="ARBA00022989"/>
    </source>
</evidence>
<dbReference type="InterPro" id="IPR038702">
    <property type="entry name" value="Na/K_ATPase_sub_beta_sf"/>
</dbReference>
<evidence type="ECO:0000313" key="9">
    <source>
        <dbReference type="WBParaSite" id="Pan_g6229.t1"/>
    </source>
</evidence>
<sequence length="329" mass="37006">MSAKKGGSRYQPEETSLVANGKPAAAPVQKTGFKHFLYNKEEGSCLGRTAKSWFQILLFYIIFYTLLACFWLGCLYLFLSTLDYQLPRYHGPGTIIGVNPGLGYQPWVKSDPESTLIRFNTKDPESYKNYVEALDKYLEKYGNTTNTRTCGPGQSNKDVIVDGKLDNSTVGEACRFNLDTFAKAGCSKANAYGFKDGKPCIILSLNRLIGWTPEDYDGDVPAEVAGRYKKGSVAFNCEGTYDPDREYIGERQYVPPEGIDGRFFPYAVMPNYHQPIALVKFNSLPVNRLVQIQCRGYAKNVIYDIENGLGLVNFELIREDYPPKPRTEE</sequence>
<evidence type="ECO:0000256" key="3">
    <source>
        <dbReference type="ARBA" id="ARBA00022692"/>
    </source>
</evidence>
<comment type="similarity">
    <text evidence="2">Belongs to the X(+)/potassium ATPases subunit beta family.</text>
</comment>
<dbReference type="InterPro" id="IPR000402">
    <property type="entry name" value="Na/K_ATPase_sub_beta"/>
</dbReference>
<evidence type="ECO:0000313" key="8">
    <source>
        <dbReference type="Proteomes" id="UP000492821"/>
    </source>
</evidence>
<evidence type="ECO:0000256" key="6">
    <source>
        <dbReference type="ARBA" id="ARBA00023136"/>
    </source>
</evidence>
<dbReference type="AlphaFoldDB" id="A0A7E4W1D0"/>
<dbReference type="GO" id="GO:0030007">
    <property type="term" value="P:intracellular potassium ion homeostasis"/>
    <property type="evidence" value="ECO:0007669"/>
    <property type="project" value="TreeGrafter"/>
</dbReference>
<dbReference type="GO" id="GO:0006883">
    <property type="term" value="P:intracellular sodium ion homeostasis"/>
    <property type="evidence" value="ECO:0007669"/>
    <property type="project" value="TreeGrafter"/>
</dbReference>
<keyword evidence="4" id="KW-0735">Signal-anchor</keyword>
<evidence type="ECO:0000256" key="4">
    <source>
        <dbReference type="ARBA" id="ARBA00022968"/>
    </source>
</evidence>
<keyword evidence="8" id="KW-1185">Reference proteome</keyword>
<reference evidence="9" key="2">
    <citation type="submission" date="2020-10" db="UniProtKB">
        <authorList>
            <consortium name="WormBaseParasite"/>
        </authorList>
    </citation>
    <scope>IDENTIFICATION</scope>
</reference>
<keyword evidence="6 7" id="KW-0472">Membrane</keyword>
<dbReference type="PANTHER" id="PTHR11523">
    <property type="entry name" value="SODIUM/POTASSIUM-DEPENDENT ATPASE BETA SUBUNIT"/>
    <property type="match status" value="1"/>
</dbReference>
<dbReference type="GO" id="GO:0036376">
    <property type="term" value="P:sodium ion export across plasma membrane"/>
    <property type="evidence" value="ECO:0007669"/>
    <property type="project" value="TreeGrafter"/>
</dbReference>
<dbReference type="PROSITE" id="PS00390">
    <property type="entry name" value="ATPASE_NA_K_BETA_1"/>
    <property type="match status" value="1"/>
</dbReference>
<dbReference type="Pfam" id="PF00287">
    <property type="entry name" value="Na_K-ATPase"/>
    <property type="match status" value="1"/>
</dbReference>
<dbReference type="GO" id="GO:0001671">
    <property type="term" value="F:ATPase activator activity"/>
    <property type="evidence" value="ECO:0007669"/>
    <property type="project" value="TreeGrafter"/>
</dbReference>
<feature type="transmembrane region" description="Helical" evidence="7">
    <location>
        <begin position="57"/>
        <end position="79"/>
    </location>
</feature>
<evidence type="ECO:0000256" key="1">
    <source>
        <dbReference type="ARBA" id="ARBA00004606"/>
    </source>
</evidence>
<dbReference type="Gene3D" id="2.60.40.1660">
    <property type="entry name" value="Na, k-atpase alpha subunit"/>
    <property type="match status" value="1"/>
</dbReference>
<dbReference type="PANTHER" id="PTHR11523:SF28">
    <property type="entry name" value="NA_K-ATPASE BETA SUBUNIT ISOFORM 4-RELATED"/>
    <property type="match status" value="1"/>
</dbReference>
<dbReference type="GO" id="GO:1990573">
    <property type="term" value="P:potassium ion import across plasma membrane"/>
    <property type="evidence" value="ECO:0007669"/>
    <property type="project" value="TreeGrafter"/>
</dbReference>